<comment type="caution">
    <text evidence="1">The sequence shown here is derived from an EMBL/GenBank/DDBJ whole genome shotgun (WGS) entry which is preliminary data.</text>
</comment>
<evidence type="ECO:0000313" key="1">
    <source>
        <dbReference type="EMBL" id="PNX82503.1"/>
    </source>
</evidence>
<dbReference type="EMBL" id="ASHM01042136">
    <property type="protein sequence ID" value="PNX82503.1"/>
    <property type="molecule type" value="Genomic_DNA"/>
</dbReference>
<evidence type="ECO:0000313" key="2">
    <source>
        <dbReference type="Proteomes" id="UP000236291"/>
    </source>
</evidence>
<gene>
    <name evidence="1" type="ORF">L195_g038532</name>
</gene>
<dbReference type="AlphaFoldDB" id="A0A2K3LVG0"/>
<dbReference type="Proteomes" id="UP000236291">
    <property type="component" value="Unassembled WGS sequence"/>
</dbReference>
<protein>
    <submittedName>
        <fullName evidence="1">Uncharacterized protein</fullName>
    </submittedName>
</protein>
<accession>A0A2K3LVG0</accession>
<reference evidence="1 2" key="2">
    <citation type="journal article" date="2017" name="Front. Plant Sci.">
        <title>Gene Classification and Mining of Molecular Markers Useful in Red Clover (Trifolium pratense) Breeding.</title>
        <authorList>
            <person name="Istvanek J."/>
            <person name="Dluhosova J."/>
            <person name="Dluhos P."/>
            <person name="Patkova L."/>
            <person name="Nedelnik J."/>
            <person name="Repkova J."/>
        </authorList>
    </citation>
    <scope>NUCLEOTIDE SEQUENCE [LARGE SCALE GENOMIC DNA]</scope>
    <source>
        <strain evidence="2">cv. Tatra</strain>
        <tissue evidence="1">Young leaves</tissue>
    </source>
</reference>
<name>A0A2K3LVG0_TRIPR</name>
<proteinExistence type="predicted"/>
<organism evidence="1 2">
    <name type="scientific">Trifolium pratense</name>
    <name type="common">Red clover</name>
    <dbReference type="NCBI Taxonomy" id="57577"/>
    <lineage>
        <taxon>Eukaryota</taxon>
        <taxon>Viridiplantae</taxon>
        <taxon>Streptophyta</taxon>
        <taxon>Embryophyta</taxon>
        <taxon>Tracheophyta</taxon>
        <taxon>Spermatophyta</taxon>
        <taxon>Magnoliopsida</taxon>
        <taxon>eudicotyledons</taxon>
        <taxon>Gunneridae</taxon>
        <taxon>Pentapetalae</taxon>
        <taxon>rosids</taxon>
        <taxon>fabids</taxon>
        <taxon>Fabales</taxon>
        <taxon>Fabaceae</taxon>
        <taxon>Papilionoideae</taxon>
        <taxon>50 kb inversion clade</taxon>
        <taxon>NPAAA clade</taxon>
        <taxon>Hologalegina</taxon>
        <taxon>IRL clade</taxon>
        <taxon>Trifolieae</taxon>
        <taxon>Trifolium</taxon>
    </lineage>
</organism>
<reference evidence="1 2" key="1">
    <citation type="journal article" date="2014" name="Am. J. Bot.">
        <title>Genome assembly and annotation for red clover (Trifolium pratense; Fabaceae).</title>
        <authorList>
            <person name="Istvanek J."/>
            <person name="Jaros M."/>
            <person name="Krenek A."/>
            <person name="Repkova J."/>
        </authorList>
    </citation>
    <scope>NUCLEOTIDE SEQUENCE [LARGE SCALE GENOMIC DNA]</scope>
    <source>
        <strain evidence="2">cv. Tatra</strain>
        <tissue evidence="1">Young leaves</tissue>
    </source>
</reference>
<sequence length="79" mass="9138">MFSSNTDILYRDSALSPCKNRREPDRILFRSHASSVFKRHRAAAVDEQPNSDAAPPSPHSCYCFLFVQHHIKRTRPLQQ</sequence>